<reference evidence="2" key="1">
    <citation type="journal article" date="2023" name="Front. Plant Sci.">
        <title>Chromosomal-level genome assembly of Melastoma candidum provides insights into trichome evolution.</title>
        <authorList>
            <person name="Zhong Y."/>
            <person name="Wu W."/>
            <person name="Sun C."/>
            <person name="Zou P."/>
            <person name="Liu Y."/>
            <person name="Dai S."/>
            <person name="Zhou R."/>
        </authorList>
    </citation>
    <scope>NUCLEOTIDE SEQUENCE [LARGE SCALE GENOMIC DNA]</scope>
</reference>
<keyword evidence="2" id="KW-1185">Reference proteome</keyword>
<gene>
    <name evidence="1" type="ORF">MLD38_031509</name>
</gene>
<evidence type="ECO:0000313" key="1">
    <source>
        <dbReference type="EMBL" id="KAI4326169.1"/>
    </source>
</evidence>
<organism evidence="1 2">
    <name type="scientific">Melastoma candidum</name>
    <dbReference type="NCBI Taxonomy" id="119954"/>
    <lineage>
        <taxon>Eukaryota</taxon>
        <taxon>Viridiplantae</taxon>
        <taxon>Streptophyta</taxon>
        <taxon>Embryophyta</taxon>
        <taxon>Tracheophyta</taxon>
        <taxon>Spermatophyta</taxon>
        <taxon>Magnoliopsida</taxon>
        <taxon>eudicotyledons</taxon>
        <taxon>Gunneridae</taxon>
        <taxon>Pentapetalae</taxon>
        <taxon>rosids</taxon>
        <taxon>malvids</taxon>
        <taxon>Myrtales</taxon>
        <taxon>Melastomataceae</taxon>
        <taxon>Melastomatoideae</taxon>
        <taxon>Melastomateae</taxon>
        <taxon>Melastoma</taxon>
    </lineage>
</organism>
<proteinExistence type="predicted"/>
<evidence type="ECO:0000313" key="2">
    <source>
        <dbReference type="Proteomes" id="UP001057402"/>
    </source>
</evidence>
<name>A0ACB9MRZ0_9MYRT</name>
<sequence length="637" mass="71753">MGGLCSKQVPKSNPYADTNGSFNAHKASMISQSTRRSNVSSSNVLDATVNHSQETRPSQEPKAAARRGSPPQRENHNDDFYDGIPRYPLQKSRSLRTQAAVAKMSEVSSRLSRGAVEVFDTLSSSVSSLNAGSGFASTVATKGNELGILAFEVANTVVKGSNLMQSLSRRSIRHLKEVVLPSEGVRNLISRDEDELLKIVETDKREELKIFSGEVVRFGNHCKDPQWHNLDRYFDKISRELTPQNQLKEEAESVMLQLMTLVQYTAELYHELHALDRFEQDYHRKRQEENNSNSTQKGDSLNILRGELKSQRRQVKNLKKKSLWSRSLEEVMEKLVDIMQFLLLEIHCIFGSADSYVPSNTPKGHSKLGPAGLSLHYANIILQVDTLVARSSSMPPSMRDSLYQSLPPNMKAALRSKIQSFPVKDELSVADIKAEMEKTLQWLVPIATNTAKAHHGFGWVGEWANTGSEVNKKPAGPLDFIRIETLHHANKDKTETYILEQLVWLHFLVAKSSTNGMGMRSPIKSPNRAYHQKSNNEARRVLSSVTPTGLTSEDLEMLQDIFKRKRSRGISKSQDFDITKVRLKKHDRLSKSGSHALAREIKEVHSMKRLLSGVPVIDFDINKEKTLDVIDRVEVHR</sequence>
<dbReference type="EMBL" id="CM042888">
    <property type="protein sequence ID" value="KAI4326169.1"/>
    <property type="molecule type" value="Genomic_DNA"/>
</dbReference>
<protein>
    <submittedName>
        <fullName evidence="1">Uncharacterized protein</fullName>
    </submittedName>
</protein>
<comment type="caution">
    <text evidence="1">The sequence shown here is derived from an EMBL/GenBank/DDBJ whole genome shotgun (WGS) entry which is preliminary data.</text>
</comment>
<dbReference type="Proteomes" id="UP001057402">
    <property type="component" value="Chromosome 9"/>
</dbReference>
<accession>A0ACB9MRZ0</accession>